<dbReference type="InterPro" id="IPR036890">
    <property type="entry name" value="HATPase_C_sf"/>
</dbReference>
<keyword evidence="15" id="KW-1185">Reference proteome</keyword>
<evidence type="ECO:0000256" key="4">
    <source>
        <dbReference type="ARBA" id="ARBA00022553"/>
    </source>
</evidence>
<feature type="domain" description="HAMP" evidence="13">
    <location>
        <begin position="211"/>
        <end position="262"/>
    </location>
</feature>
<dbReference type="Proteomes" id="UP000189933">
    <property type="component" value="Unassembled WGS sequence"/>
</dbReference>
<keyword evidence="7 14" id="KW-0418">Kinase</keyword>
<dbReference type="Pfam" id="PF02518">
    <property type="entry name" value="HATPase_c"/>
    <property type="match status" value="1"/>
</dbReference>
<dbReference type="SMART" id="SM00388">
    <property type="entry name" value="HisKA"/>
    <property type="match status" value="1"/>
</dbReference>
<dbReference type="InterPro" id="IPR003660">
    <property type="entry name" value="HAMP_dom"/>
</dbReference>
<evidence type="ECO:0000313" key="15">
    <source>
        <dbReference type="Proteomes" id="UP000189933"/>
    </source>
</evidence>
<dbReference type="Pfam" id="PF00672">
    <property type="entry name" value="HAMP"/>
    <property type="match status" value="1"/>
</dbReference>
<keyword evidence="4" id="KW-0597">Phosphoprotein</keyword>
<organism evidence="14 15">
    <name type="scientific">Carboxydocella sporoproducens DSM 16521</name>
    <dbReference type="NCBI Taxonomy" id="1121270"/>
    <lineage>
        <taxon>Bacteria</taxon>
        <taxon>Bacillati</taxon>
        <taxon>Bacillota</taxon>
        <taxon>Clostridia</taxon>
        <taxon>Eubacteriales</taxon>
        <taxon>Clostridiales Family XVI. Incertae Sedis</taxon>
        <taxon>Carboxydocella</taxon>
    </lineage>
</organism>
<evidence type="ECO:0000256" key="9">
    <source>
        <dbReference type="ARBA" id="ARBA00023012"/>
    </source>
</evidence>
<protein>
    <recommendedName>
        <fullName evidence="3">histidine kinase</fullName>
        <ecNumber evidence="3">2.7.13.3</ecNumber>
    </recommendedName>
</protein>
<dbReference type="PRINTS" id="PR00344">
    <property type="entry name" value="BCTRLSENSOR"/>
</dbReference>
<reference evidence="15" key="1">
    <citation type="submission" date="2017-02" db="EMBL/GenBank/DDBJ databases">
        <authorList>
            <person name="Varghese N."/>
            <person name="Submissions S."/>
        </authorList>
    </citation>
    <scope>NUCLEOTIDE SEQUENCE [LARGE SCALE GENOMIC DNA]</scope>
    <source>
        <strain evidence="15">DSM 16521</strain>
    </source>
</reference>
<dbReference type="Gene3D" id="1.10.287.130">
    <property type="match status" value="1"/>
</dbReference>
<evidence type="ECO:0000256" key="5">
    <source>
        <dbReference type="ARBA" id="ARBA00022679"/>
    </source>
</evidence>
<evidence type="ECO:0000256" key="1">
    <source>
        <dbReference type="ARBA" id="ARBA00000085"/>
    </source>
</evidence>
<keyword evidence="5" id="KW-0808">Transferase</keyword>
<dbReference type="Gene3D" id="3.30.565.10">
    <property type="entry name" value="Histidine kinase-like ATPase, C-terminal domain"/>
    <property type="match status" value="1"/>
</dbReference>
<evidence type="ECO:0000256" key="8">
    <source>
        <dbReference type="ARBA" id="ARBA00022840"/>
    </source>
</evidence>
<name>A0A1T4RWN7_9FIRM</name>
<proteinExistence type="predicted"/>
<dbReference type="SMART" id="SM00387">
    <property type="entry name" value="HATPase_c"/>
    <property type="match status" value="1"/>
</dbReference>
<dbReference type="CDD" id="cd00082">
    <property type="entry name" value="HisKA"/>
    <property type="match status" value="1"/>
</dbReference>
<evidence type="ECO:0000256" key="2">
    <source>
        <dbReference type="ARBA" id="ARBA00004370"/>
    </source>
</evidence>
<keyword evidence="10" id="KW-0175">Coiled coil</keyword>
<keyword evidence="6" id="KW-0547">Nucleotide-binding</keyword>
<dbReference type="PANTHER" id="PTHR43065">
    <property type="entry name" value="SENSOR HISTIDINE KINASE"/>
    <property type="match status" value="1"/>
</dbReference>
<dbReference type="PROSITE" id="PS50109">
    <property type="entry name" value="HIS_KIN"/>
    <property type="match status" value="1"/>
</dbReference>
<dbReference type="SMART" id="SM00304">
    <property type="entry name" value="HAMP"/>
    <property type="match status" value="1"/>
</dbReference>
<keyword evidence="9" id="KW-0902">Two-component regulatory system</keyword>
<feature type="coiled-coil region" evidence="10">
    <location>
        <begin position="210"/>
        <end position="273"/>
    </location>
</feature>
<feature type="domain" description="Histidine kinase" evidence="12">
    <location>
        <begin position="282"/>
        <end position="489"/>
    </location>
</feature>
<dbReference type="GO" id="GO:0016020">
    <property type="term" value="C:membrane"/>
    <property type="evidence" value="ECO:0007669"/>
    <property type="project" value="UniProtKB-SubCell"/>
</dbReference>
<keyword evidence="8" id="KW-0067">ATP-binding</keyword>
<gene>
    <name evidence="14" type="ORF">SAMN02745885_02314</name>
</gene>
<dbReference type="InterPro" id="IPR036097">
    <property type="entry name" value="HisK_dim/P_sf"/>
</dbReference>
<evidence type="ECO:0000256" key="10">
    <source>
        <dbReference type="SAM" id="Coils"/>
    </source>
</evidence>
<feature type="transmembrane region" description="Helical" evidence="11">
    <location>
        <begin position="190"/>
        <end position="210"/>
    </location>
</feature>
<evidence type="ECO:0000256" key="3">
    <source>
        <dbReference type="ARBA" id="ARBA00012438"/>
    </source>
</evidence>
<dbReference type="EC" id="2.7.13.3" evidence="3"/>
<dbReference type="InterPro" id="IPR005467">
    <property type="entry name" value="His_kinase_dom"/>
</dbReference>
<evidence type="ECO:0000256" key="7">
    <source>
        <dbReference type="ARBA" id="ARBA00022777"/>
    </source>
</evidence>
<sequence>MRRKFNQSLVFQMGTILGSVLTLLIFTLVSLHVVAGRYNEEILQDKKEKLEVAGQSLQRGLVSQLEKGTSAELIKTYFEEQAGRLTESNPRVVVALSLPRLGSNLIFSQPVQGEKYIFFPPPGRPPGEPGFFGIKPEELQQPRTVVRDGPGGVLIASAYPISARGQRQGTLLVVERVQEGFNLVRTGIRIVSILIPLSALIGVLATFWLLNRMKQRVREITAGLEQLSQDSSYRLPVKGNDELGEIAAAINQLANAVEEKKLLEEQLAQNDRLAALGRLVAGVAHEIRNPLGIMKTTLQVMREEFADQGELQEYLQVLQEQVERQNKTVQEFLAYARPVPPVIQPLNVNSVIDSVLYLAGPYIQRQQVMVKTALEPELPRVAGDGEKLKQVFLNLVLNAVEAMPDGGELNISSYQEENWVIVQFADTGPGIAEEDLTRVFEPFYTTKPGGMGLGLALAYKMIEQQRGLIEVKSSRGAGTIFRVKLPLAGQRGC</sequence>
<dbReference type="EMBL" id="FUXM01000037">
    <property type="protein sequence ID" value="SKA20400.1"/>
    <property type="molecule type" value="Genomic_DNA"/>
</dbReference>
<comment type="catalytic activity">
    <reaction evidence="1">
        <text>ATP + protein L-histidine = ADP + protein N-phospho-L-histidine.</text>
        <dbReference type="EC" id="2.7.13.3"/>
    </reaction>
</comment>
<dbReference type="PANTHER" id="PTHR43065:SF10">
    <property type="entry name" value="PEROXIDE STRESS-ACTIVATED HISTIDINE KINASE MAK3"/>
    <property type="match status" value="1"/>
</dbReference>
<dbReference type="RefSeq" id="WP_078666314.1">
    <property type="nucleotide sequence ID" value="NZ_FUXM01000037.1"/>
</dbReference>
<keyword evidence="11" id="KW-0472">Membrane</keyword>
<dbReference type="OrthoDB" id="9764522at2"/>
<dbReference type="InterPro" id="IPR003594">
    <property type="entry name" value="HATPase_dom"/>
</dbReference>
<dbReference type="GO" id="GO:0005524">
    <property type="term" value="F:ATP binding"/>
    <property type="evidence" value="ECO:0007669"/>
    <property type="project" value="UniProtKB-KW"/>
</dbReference>
<comment type="subcellular location">
    <subcellularLocation>
        <location evidence="2">Membrane</location>
    </subcellularLocation>
</comment>
<dbReference type="GO" id="GO:0000155">
    <property type="term" value="F:phosphorelay sensor kinase activity"/>
    <property type="evidence" value="ECO:0007669"/>
    <property type="project" value="InterPro"/>
</dbReference>
<evidence type="ECO:0000259" key="13">
    <source>
        <dbReference type="PROSITE" id="PS50885"/>
    </source>
</evidence>
<dbReference type="InterPro" id="IPR003661">
    <property type="entry name" value="HisK_dim/P_dom"/>
</dbReference>
<dbReference type="InterPro" id="IPR004358">
    <property type="entry name" value="Sig_transdc_His_kin-like_C"/>
</dbReference>
<dbReference type="AlphaFoldDB" id="A0A1T4RWN7"/>
<evidence type="ECO:0000313" key="14">
    <source>
        <dbReference type="EMBL" id="SKA20400.1"/>
    </source>
</evidence>
<dbReference type="Pfam" id="PF00512">
    <property type="entry name" value="HisKA"/>
    <property type="match status" value="1"/>
</dbReference>
<evidence type="ECO:0000256" key="6">
    <source>
        <dbReference type="ARBA" id="ARBA00022741"/>
    </source>
</evidence>
<keyword evidence="11" id="KW-0812">Transmembrane</keyword>
<evidence type="ECO:0000256" key="11">
    <source>
        <dbReference type="SAM" id="Phobius"/>
    </source>
</evidence>
<dbReference type="Gene3D" id="6.10.340.10">
    <property type="match status" value="1"/>
</dbReference>
<dbReference type="SUPFAM" id="SSF55874">
    <property type="entry name" value="ATPase domain of HSP90 chaperone/DNA topoisomerase II/histidine kinase"/>
    <property type="match status" value="1"/>
</dbReference>
<accession>A0A1T4RWN7</accession>
<dbReference type="PROSITE" id="PS50885">
    <property type="entry name" value="HAMP"/>
    <property type="match status" value="1"/>
</dbReference>
<evidence type="ECO:0000259" key="12">
    <source>
        <dbReference type="PROSITE" id="PS50109"/>
    </source>
</evidence>
<dbReference type="CDD" id="cd06225">
    <property type="entry name" value="HAMP"/>
    <property type="match status" value="1"/>
</dbReference>
<keyword evidence="11" id="KW-1133">Transmembrane helix</keyword>
<dbReference type="SUPFAM" id="SSF47384">
    <property type="entry name" value="Homodimeric domain of signal transducing histidine kinase"/>
    <property type="match status" value="1"/>
</dbReference>